<proteinExistence type="predicted"/>
<organism evidence="1 2">
    <name type="scientific">Hyella patelloides LEGE 07179</name>
    <dbReference type="NCBI Taxonomy" id="945734"/>
    <lineage>
        <taxon>Bacteria</taxon>
        <taxon>Bacillati</taxon>
        <taxon>Cyanobacteriota</taxon>
        <taxon>Cyanophyceae</taxon>
        <taxon>Pleurocapsales</taxon>
        <taxon>Hyellaceae</taxon>
        <taxon>Hyella</taxon>
    </lineage>
</organism>
<gene>
    <name evidence="1" type="ORF">H1P_850024</name>
</gene>
<dbReference type="EMBL" id="CAACVJ010000693">
    <property type="protein sequence ID" value="VEP18667.1"/>
    <property type="molecule type" value="Genomic_DNA"/>
</dbReference>
<evidence type="ECO:0000313" key="2">
    <source>
        <dbReference type="Proteomes" id="UP000320055"/>
    </source>
</evidence>
<dbReference type="RefSeq" id="WP_144868103.1">
    <property type="nucleotide sequence ID" value="NZ_LR213843.1"/>
</dbReference>
<accession>A0A563W4V1</accession>
<keyword evidence="2" id="KW-1185">Reference proteome</keyword>
<dbReference type="Proteomes" id="UP000320055">
    <property type="component" value="Unassembled WGS sequence"/>
</dbReference>
<protein>
    <submittedName>
        <fullName evidence="1">Uncharacterized protein</fullName>
    </submittedName>
</protein>
<dbReference type="AlphaFoldDB" id="A0A563W4V1"/>
<evidence type="ECO:0000313" key="1">
    <source>
        <dbReference type="EMBL" id="VEP18667.1"/>
    </source>
</evidence>
<reference evidence="1 2" key="1">
    <citation type="submission" date="2019-01" db="EMBL/GenBank/DDBJ databases">
        <authorList>
            <person name="Brito A."/>
        </authorList>
    </citation>
    <scope>NUCLEOTIDE SEQUENCE [LARGE SCALE GENOMIC DNA]</scope>
    <source>
        <strain evidence="1">1</strain>
    </source>
</reference>
<name>A0A563W4V1_9CYAN</name>
<sequence>MSKHHFVAQLDKLSRKISVAYMLKLLIVAKKLGTLSKYDELIIDYQAWNKAKLPGYNRPHRYTKAANQFQQYLNKIAQNKTLCSEERISADLLEAVVVSVTGLPWYTFLEHYGFQEKTALKRSSRTSTARSHPSNGMMTTEACPITSLKQAWEIVDTRILPFVDTVILYGSFGMKLIEHHKNEVIRRLQARGCRAFLVIQALESPVVEEVCRRYEIEDTYDLEKINQRMCLFQEKANASARASLIEVIKRNDIFAATYQGVLTPHTDALNLVLPVTSVVKEGHEVNLQLMRHRLLDTKTKEVIAHMATSQ</sequence>